<dbReference type="InterPro" id="IPR017441">
    <property type="entry name" value="Protein_kinase_ATP_BS"/>
</dbReference>
<dbReference type="Proteomes" id="UP000887567">
    <property type="component" value="Unplaced"/>
</dbReference>
<reference evidence="6" key="1">
    <citation type="submission" date="2022-11" db="UniProtKB">
        <authorList>
            <consortium name="EnsemblMetazoa"/>
        </authorList>
    </citation>
    <scope>IDENTIFICATION</scope>
</reference>
<evidence type="ECO:0000256" key="1">
    <source>
        <dbReference type="ARBA" id="ARBA00022741"/>
    </source>
</evidence>
<dbReference type="Gene3D" id="1.10.510.10">
    <property type="entry name" value="Transferase(Phosphotransferase) domain 1"/>
    <property type="match status" value="1"/>
</dbReference>
<evidence type="ECO:0000313" key="7">
    <source>
        <dbReference type="Proteomes" id="UP000887567"/>
    </source>
</evidence>
<dbReference type="GO" id="GO:0004672">
    <property type="term" value="F:protein kinase activity"/>
    <property type="evidence" value="ECO:0007669"/>
    <property type="project" value="InterPro"/>
</dbReference>
<dbReference type="EnsemblMetazoa" id="XM_021052158.2">
    <property type="protein sequence ID" value="XP_020907817.1"/>
    <property type="gene ID" value="LOC110245863"/>
</dbReference>
<evidence type="ECO:0000313" key="6">
    <source>
        <dbReference type="EnsemblMetazoa" id="XP_020907817.1"/>
    </source>
</evidence>
<dbReference type="InterPro" id="IPR011009">
    <property type="entry name" value="Kinase-like_dom_sf"/>
</dbReference>
<dbReference type="AlphaFoldDB" id="A0A913XQW0"/>
<dbReference type="OMA" id="VFEREMY"/>
<dbReference type="PROSITE" id="PS50011">
    <property type="entry name" value="PROTEIN_KINASE_DOM"/>
    <property type="match status" value="1"/>
</dbReference>
<dbReference type="GeneID" id="110245863"/>
<feature type="region of interest" description="Disordered" evidence="4">
    <location>
        <begin position="1"/>
        <end position="60"/>
    </location>
</feature>
<evidence type="ECO:0000256" key="2">
    <source>
        <dbReference type="ARBA" id="ARBA00022840"/>
    </source>
</evidence>
<dbReference type="OrthoDB" id="5961232at2759"/>
<dbReference type="SUPFAM" id="SSF56112">
    <property type="entry name" value="Protein kinase-like (PK-like)"/>
    <property type="match status" value="1"/>
</dbReference>
<dbReference type="KEGG" id="epa:110245863"/>
<dbReference type="PANTHER" id="PTHR44329:SF298">
    <property type="entry name" value="MIXED LINEAGE KINASE DOMAIN-LIKE PROTEIN"/>
    <property type="match status" value="1"/>
</dbReference>
<evidence type="ECO:0000256" key="4">
    <source>
        <dbReference type="SAM" id="MobiDB-lite"/>
    </source>
</evidence>
<evidence type="ECO:0000259" key="5">
    <source>
        <dbReference type="PROSITE" id="PS50011"/>
    </source>
</evidence>
<keyword evidence="2 3" id="KW-0067">ATP-binding</keyword>
<protein>
    <recommendedName>
        <fullName evidence="5">Protein kinase domain-containing protein</fullName>
    </recommendedName>
</protein>
<dbReference type="PROSITE" id="PS00109">
    <property type="entry name" value="PROTEIN_KINASE_TYR"/>
    <property type="match status" value="1"/>
</dbReference>
<dbReference type="InterPro" id="IPR008266">
    <property type="entry name" value="Tyr_kinase_AS"/>
</dbReference>
<dbReference type="PANTHER" id="PTHR44329">
    <property type="entry name" value="SERINE/THREONINE-PROTEIN KINASE TNNI3K-RELATED"/>
    <property type="match status" value="1"/>
</dbReference>
<keyword evidence="7" id="KW-1185">Reference proteome</keyword>
<dbReference type="InterPro" id="IPR051681">
    <property type="entry name" value="Ser/Thr_Kinases-Pseudokinases"/>
</dbReference>
<dbReference type="GO" id="GO:0097527">
    <property type="term" value="P:necroptotic signaling pathway"/>
    <property type="evidence" value="ECO:0007669"/>
    <property type="project" value="TreeGrafter"/>
</dbReference>
<dbReference type="GO" id="GO:0005524">
    <property type="term" value="F:ATP binding"/>
    <property type="evidence" value="ECO:0007669"/>
    <property type="project" value="UniProtKB-UniRule"/>
</dbReference>
<evidence type="ECO:0000256" key="3">
    <source>
        <dbReference type="PROSITE-ProRule" id="PRU10141"/>
    </source>
</evidence>
<feature type="compositionally biased region" description="Basic and acidic residues" evidence="4">
    <location>
        <begin position="1"/>
        <end position="48"/>
    </location>
</feature>
<dbReference type="Pfam" id="PF00069">
    <property type="entry name" value="Pkinase"/>
    <property type="match status" value="1"/>
</dbReference>
<dbReference type="PROSITE" id="PS00107">
    <property type="entry name" value="PROTEIN_KINASE_ATP"/>
    <property type="match status" value="1"/>
</dbReference>
<accession>A0A913XQW0</accession>
<dbReference type="RefSeq" id="XP_020907817.1">
    <property type="nucleotide sequence ID" value="XM_021052158.2"/>
</dbReference>
<dbReference type="Gene3D" id="3.30.200.20">
    <property type="entry name" value="Phosphorylase Kinase, domain 1"/>
    <property type="match status" value="1"/>
</dbReference>
<feature type="domain" description="Protein kinase" evidence="5">
    <location>
        <begin position="80"/>
        <end position="320"/>
    </location>
</feature>
<keyword evidence="1 3" id="KW-0547">Nucleotide-binding</keyword>
<dbReference type="InterPro" id="IPR000719">
    <property type="entry name" value="Prot_kinase_dom"/>
</dbReference>
<proteinExistence type="predicted"/>
<feature type="binding site" evidence="3">
    <location>
        <position position="107"/>
    </location>
    <ligand>
        <name>ATP</name>
        <dbReference type="ChEBI" id="CHEBI:30616"/>
    </ligand>
</feature>
<organism evidence="6 7">
    <name type="scientific">Exaiptasia diaphana</name>
    <name type="common">Tropical sea anemone</name>
    <name type="synonym">Aiptasia pulchella</name>
    <dbReference type="NCBI Taxonomy" id="2652724"/>
    <lineage>
        <taxon>Eukaryota</taxon>
        <taxon>Metazoa</taxon>
        <taxon>Cnidaria</taxon>
        <taxon>Anthozoa</taxon>
        <taxon>Hexacorallia</taxon>
        <taxon>Actiniaria</taxon>
        <taxon>Aiptasiidae</taxon>
        <taxon>Exaiptasia</taxon>
    </lineage>
</organism>
<sequence length="320" mass="36818">MEQERHEQTQRNLEAEQERHESTRRDLQAEQERHEVTRRNLEVERDETSSGNQSGEIELRRTSGVEENRHAWILDRIEVEVTEKVLGRGGWGSVLEGRYRGTIVAVKQIHDLILSPYNRNRFEREMNVAARCRHPYLLQFIGATNDASPLFVTELLDTSLRAVLEERALQLDEQIAISLDVARALNYLHLNRPDPIIHRDISSANVLLWKHGERWRAKVSDYGSANFLQHCTTVGPGAMVYCAPEALSPSRQTVKLDVFSFGVLVCEMNIRELPDFTRRGEQVAMVTNHFLSSLIRRCLVENPEERPCMVEILSDLEGQN</sequence>
<name>A0A913XQW0_EXADI</name>